<dbReference type="GO" id="GO:0000160">
    <property type="term" value="P:phosphorelay signal transduction system"/>
    <property type="evidence" value="ECO:0007669"/>
    <property type="project" value="InterPro"/>
</dbReference>
<keyword evidence="4" id="KW-0804">Transcription</keyword>
<proteinExistence type="inferred from homology"/>
<dbReference type="InterPro" id="IPR036388">
    <property type="entry name" value="WH-like_DNA-bd_sf"/>
</dbReference>
<keyword evidence="3 5" id="KW-0238">DNA-binding</keyword>
<evidence type="ECO:0000313" key="7">
    <source>
        <dbReference type="EMBL" id="GIL28195.1"/>
    </source>
</evidence>
<dbReference type="RefSeq" id="WP_207125903.1">
    <property type="nucleotide sequence ID" value="NZ_BOPO01000055.1"/>
</dbReference>
<dbReference type="InterPro" id="IPR002182">
    <property type="entry name" value="NB-ARC"/>
</dbReference>
<dbReference type="SMART" id="SM00862">
    <property type="entry name" value="Trans_reg_C"/>
    <property type="match status" value="1"/>
</dbReference>
<comment type="similarity">
    <text evidence="1">Belongs to the AfsR/DnrI/RedD regulatory family.</text>
</comment>
<organism evidence="7 8">
    <name type="scientific">Actinocatenispora comari</name>
    <dbReference type="NCBI Taxonomy" id="2807577"/>
    <lineage>
        <taxon>Bacteria</taxon>
        <taxon>Bacillati</taxon>
        <taxon>Actinomycetota</taxon>
        <taxon>Actinomycetes</taxon>
        <taxon>Micromonosporales</taxon>
        <taxon>Micromonosporaceae</taxon>
        <taxon>Actinocatenispora</taxon>
    </lineage>
</organism>
<dbReference type="InterPro" id="IPR051677">
    <property type="entry name" value="AfsR-DnrI-RedD_regulator"/>
</dbReference>
<evidence type="ECO:0000256" key="4">
    <source>
        <dbReference type="ARBA" id="ARBA00023163"/>
    </source>
</evidence>
<dbReference type="InterPro" id="IPR016032">
    <property type="entry name" value="Sig_transdc_resp-reg_C-effctor"/>
</dbReference>
<dbReference type="GO" id="GO:0003677">
    <property type="term" value="F:DNA binding"/>
    <property type="evidence" value="ECO:0007669"/>
    <property type="project" value="UniProtKB-UniRule"/>
</dbReference>
<dbReference type="Pfam" id="PF00486">
    <property type="entry name" value="Trans_reg_C"/>
    <property type="match status" value="1"/>
</dbReference>
<dbReference type="EMBL" id="BOPO01000055">
    <property type="protein sequence ID" value="GIL28195.1"/>
    <property type="molecule type" value="Genomic_DNA"/>
</dbReference>
<keyword evidence="2" id="KW-0805">Transcription regulation</keyword>
<dbReference type="CDD" id="cd15831">
    <property type="entry name" value="BTAD"/>
    <property type="match status" value="1"/>
</dbReference>
<dbReference type="Gene3D" id="1.25.40.10">
    <property type="entry name" value="Tetratricopeptide repeat domain"/>
    <property type="match status" value="2"/>
</dbReference>
<feature type="DNA-binding region" description="OmpR/PhoB-type" evidence="5">
    <location>
        <begin position="1"/>
        <end position="92"/>
    </location>
</feature>
<dbReference type="PANTHER" id="PTHR35807">
    <property type="entry name" value="TRANSCRIPTIONAL REGULATOR REDD-RELATED"/>
    <property type="match status" value="1"/>
</dbReference>
<keyword evidence="8" id="KW-1185">Reference proteome</keyword>
<dbReference type="SUPFAM" id="SSF48452">
    <property type="entry name" value="TPR-like"/>
    <property type="match status" value="2"/>
</dbReference>
<evidence type="ECO:0000256" key="2">
    <source>
        <dbReference type="ARBA" id="ARBA00023015"/>
    </source>
</evidence>
<evidence type="ECO:0000259" key="6">
    <source>
        <dbReference type="PROSITE" id="PS51755"/>
    </source>
</evidence>
<dbReference type="SUPFAM" id="SSF52540">
    <property type="entry name" value="P-loop containing nucleoside triphosphate hydrolases"/>
    <property type="match status" value="1"/>
</dbReference>
<dbReference type="SUPFAM" id="SSF46894">
    <property type="entry name" value="C-terminal effector domain of the bipartite response regulators"/>
    <property type="match status" value="1"/>
</dbReference>
<dbReference type="InterPro" id="IPR011990">
    <property type="entry name" value="TPR-like_helical_dom_sf"/>
</dbReference>
<accession>A0A8J4ELI1</accession>
<evidence type="ECO:0000256" key="5">
    <source>
        <dbReference type="PROSITE-ProRule" id="PRU01091"/>
    </source>
</evidence>
<dbReference type="Proteomes" id="UP000614996">
    <property type="component" value="Unassembled WGS sequence"/>
</dbReference>
<evidence type="ECO:0000256" key="1">
    <source>
        <dbReference type="ARBA" id="ARBA00005820"/>
    </source>
</evidence>
<reference evidence="8" key="1">
    <citation type="journal article" date="2021" name="Int. J. Syst. Evol. Microbiol.">
        <title>Actinocatenispora comari sp. nov., an endophytic actinomycete isolated from aerial parts of Comarum salesowianum.</title>
        <authorList>
            <person name="Oyunbileg N."/>
            <person name="Iizaka Y."/>
            <person name="Hamada M."/>
            <person name="Davaapurev B.O."/>
            <person name="Fukumoto A."/>
            <person name="Tsetseg B."/>
            <person name="Kato F."/>
            <person name="Tamura T."/>
            <person name="Batkhuu J."/>
            <person name="Anzai Y."/>
        </authorList>
    </citation>
    <scope>NUCLEOTIDE SEQUENCE [LARGE SCALE GENOMIC DNA]</scope>
    <source>
        <strain evidence="8">NUM-2625</strain>
    </source>
</reference>
<gene>
    <name evidence="7" type="ORF">NUM_34490</name>
</gene>
<dbReference type="GO" id="GO:0006355">
    <property type="term" value="P:regulation of DNA-templated transcription"/>
    <property type="evidence" value="ECO:0007669"/>
    <property type="project" value="InterPro"/>
</dbReference>
<dbReference type="Pfam" id="PF00931">
    <property type="entry name" value="NB-ARC"/>
    <property type="match status" value="1"/>
</dbReference>
<evidence type="ECO:0000256" key="3">
    <source>
        <dbReference type="ARBA" id="ARBA00023125"/>
    </source>
</evidence>
<comment type="caution">
    <text evidence="7">The sequence shown here is derived from an EMBL/GenBank/DDBJ whole genome shotgun (WGS) entry which is preliminary data.</text>
</comment>
<dbReference type="PRINTS" id="PR00364">
    <property type="entry name" value="DISEASERSIST"/>
</dbReference>
<sequence>MAEVRIAVLGAFELFLDGRRLSVTSRRQRAVLAALALSAGHVVTSETLVEQVWDAALPDHPRANVQTLINRVRALVGTDVIATVPGGYRLELPVDAVDALAFGRLATIAAGQPADAARPTLVAAKRLWRGDPLTDAGSEVLLRDRAPALVEQYLGVIERLAELRLRDGDASAGLVSELTELVHRYPLRESLWARLITALAAVGRPADALSAYQRIRQRLADELGSDPSPELRQAYTQILADDRPATPGAPDARGVPRQLPPSTARFVGRTGEIAALDAALAEQPGPGLMVLHGPGGVGKTTLAVRWAHRVADRFPDGQLYLDLGGFGTEEPLDAAAALDSVLRALGVPAADMPREARDRSALLRTVLADRRVLLLLDNARDTAQVRPLVPGGGASLVLVTSRNQLRGLVVRDHAWHRQVRGMSTAEAAELVATVVGTARAGAEPAEVARLAELCGRLPLMLVVASEQAVRLSGTSLAELVSTLRTGAERLARLADATDGEIDPRTVFSWSYRRLAAPAARAFRLLSLHPGGEVTTDVAAALLGTDPARARALLDALTSISLLDNDRPDRFHRHDLLAAYATELCAAEEPPAERQAARRRMLDWYLHTLWRARAAAFSASPQAPRPAAPVVSPGTFDGVEDASAWYRDTRRILVAVVETAASGGDDRHCWQLSNLLRPFQQLAHDVDDQLHTTALAVRAVESCDDDTARVATWHDRGIALNNSGAHQEGDAWLHRALDLAERRGDDQSVAAVLSSFGVELTKRGRADAAISFLHRSVTAARRADQPLRLGHSLLNLAFAEGSAGEFESSDEHSIEALAIYRRHSAPYQQSLVLANLAENAVDRADARTAVSYADQSLALLGDIDDATGAAGAMVIKGRALLLLADYDQARRVLRQALPILERSDDPQVTQVHELLAGMPGADRRH</sequence>
<dbReference type="Gene3D" id="1.10.10.10">
    <property type="entry name" value="Winged helix-like DNA-binding domain superfamily/Winged helix DNA-binding domain"/>
    <property type="match status" value="1"/>
</dbReference>
<protein>
    <submittedName>
        <fullName evidence="7">SARP family transcriptional regulator</fullName>
    </submittedName>
</protein>
<dbReference type="PROSITE" id="PS51755">
    <property type="entry name" value="OMPR_PHOB"/>
    <property type="match status" value="1"/>
</dbReference>
<dbReference type="Gene3D" id="3.40.50.300">
    <property type="entry name" value="P-loop containing nucleotide triphosphate hydrolases"/>
    <property type="match status" value="1"/>
</dbReference>
<dbReference type="GO" id="GO:0043531">
    <property type="term" value="F:ADP binding"/>
    <property type="evidence" value="ECO:0007669"/>
    <property type="project" value="InterPro"/>
</dbReference>
<dbReference type="InterPro" id="IPR027417">
    <property type="entry name" value="P-loop_NTPase"/>
</dbReference>
<dbReference type="SMART" id="SM01043">
    <property type="entry name" value="BTAD"/>
    <property type="match status" value="1"/>
</dbReference>
<dbReference type="AlphaFoldDB" id="A0A8J4ELI1"/>
<name>A0A8J4ELI1_9ACTN</name>
<dbReference type="InterPro" id="IPR005158">
    <property type="entry name" value="BTAD"/>
</dbReference>
<dbReference type="InterPro" id="IPR001867">
    <property type="entry name" value="OmpR/PhoB-type_DNA-bd"/>
</dbReference>
<dbReference type="PANTHER" id="PTHR35807:SF1">
    <property type="entry name" value="TRANSCRIPTIONAL REGULATOR REDD"/>
    <property type="match status" value="1"/>
</dbReference>
<dbReference type="Pfam" id="PF03704">
    <property type="entry name" value="BTAD"/>
    <property type="match status" value="1"/>
</dbReference>
<feature type="domain" description="OmpR/PhoB-type" evidence="6">
    <location>
        <begin position="1"/>
        <end position="92"/>
    </location>
</feature>
<evidence type="ECO:0000313" key="8">
    <source>
        <dbReference type="Proteomes" id="UP000614996"/>
    </source>
</evidence>